<dbReference type="SMART" id="SM00530">
    <property type="entry name" value="HTH_XRE"/>
    <property type="match status" value="1"/>
</dbReference>
<dbReference type="Gene3D" id="1.10.260.40">
    <property type="entry name" value="lambda repressor-like DNA-binding domains"/>
    <property type="match status" value="1"/>
</dbReference>
<gene>
    <name evidence="2" type="ORF">SNE25_09265</name>
</gene>
<dbReference type="CDD" id="cd00093">
    <property type="entry name" value="HTH_XRE"/>
    <property type="match status" value="1"/>
</dbReference>
<dbReference type="EMBL" id="CP139558">
    <property type="protein sequence ID" value="WPU95706.1"/>
    <property type="molecule type" value="Genomic_DNA"/>
</dbReference>
<organism evidence="2 3">
    <name type="scientific">Mucilaginibacter sabulilitoris</name>
    <dbReference type="NCBI Taxonomy" id="1173583"/>
    <lineage>
        <taxon>Bacteria</taxon>
        <taxon>Pseudomonadati</taxon>
        <taxon>Bacteroidota</taxon>
        <taxon>Sphingobacteriia</taxon>
        <taxon>Sphingobacteriales</taxon>
        <taxon>Sphingobacteriaceae</taxon>
        <taxon>Mucilaginibacter</taxon>
    </lineage>
</organism>
<evidence type="ECO:0000313" key="3">
    <source>
        <dbReference type="Proteomes" id="UP001324380"/>
    </source>
</evidence>
<dbReference type="InterPro" id="IPR001387">
    <property type="entry name" value="Cro/C1-type_HTH"/>
</dbReference>
<dbReference type="InterPro" id="IPR010982">
    <property type="entry name" value="Lambda_DNA-bd_dom_sf"/>
</dbReference>
<keyword evidence="3" id="KW-1185">Reference proteome</keyword>
<dbReference type="Proteomes" id="UP001324380">
    <property type="component" value="Chromosome"/>
</dbReference>
<evidence type="ECO:0000313" key="2">
    <source>
        <dbReference type="EMBL" id="WPU95706.1"/>
    </source>
</evidence>
<accession>A0ABZ0TSG2</accession>
<feature type="domain" description="HTH cro/C1-type" evidence="1">
    <location>
        <begin position="9"/>
        <end position="63"/>
    </location>
</feature>
<name>A0ABZ0TSG2_9SPHI</name>
<evidence type="ECO:0000259" key="1">
    <source>
        <dbReference type="PROSITE" id="PS50943"/>
    </source>
</evidence>
<protein>
    <submittedName>
        <fullName evidence="2">Helix-turn-helix transcriptional regulator</fullName>
    </submittedName>
</protein>
<dbReference type="PROSITE" id="PS50943">
    <property type="entry name" value="HTH_CROC1"/>
    <property type="match status" value="1"/>
</dbReference>
<sequence>MANQFGTRIRQLREDGRLLQKQVADRLHIDSPMLSKIESGDRKAKKEQVNQFALALQADSEELLTLWLADHLLDVVAGEQLGLKAITLAGAQIKNHLKDNLTLANGL</sequence>
<dbReference type="RefSeq" id="WP_321564812.1">
    <property type="nucleotide sequence ID" value="NZ_CP139558.1"/>
</dbReference>
<dbReference type="SUPFAM" id="SSF47413">
    <property type="entry name" value="lambda repressor-like DNA-binding domains"/>
    <property type="match status" value="1"/>
</dbReference>
<reference evidence="2 3" key="1">
    <citation type="submission" date="2023-11" db="EMBL/GenBank/DDBJ databases">
        <title>Analysis of the Genomes of Mucilaginibacter gossypii cycad 4 and M. sabulilitoris SNA2: microbes with the potential for plant growth promotion.</title>
        <authorList>
            <person name="Hirsch A.M."/>
            <person name="Humm E."/>
            <person name="Rubbi M."/>
            <person name="Del Vecchio G."/>
            <person name="Ha S.M."/>
            <person name="Pellegrini M."/>
            <person name="Gunsalus R.P."/>
        </authorList>
    </citation>
    <scope>NUCLEOTIDE SEQUENCE [LARGE SCALE GENOMIC DNA]</scope>
    <source>
        <strain evidence="2 3">SNA2</strain>
    </source>
</reference>
<dbReference type="Pfam" id="PF13560">
    <property type="entry name" value="HTH_31"/>
    <property type="match status" value="1"/>
</dbReference>
<proteinExistence type="predicted"/>